<comment type="caution">
    <text evidence="3">The sequence shown here is derived from an EMBL/GenBank/DDBJ whole genome shotgun (WGS) entry which is preliminary data.</text>
</comment>
<comment type="similarity">
    <text evidence="1 2">Belongs to the UPF0102 family.</text>
</comment>
<sequence>MRDRKRAERRGRVGESLAALWLNLQGWSVIARRVRTPVGEIDLVARRGRTTLFVEVKTRATGTELDFAIDEYRLSRVASAAQLLAARYGRPGDDLRIDVILLAPWSLPRHIRNAWVG</sequence>
<evidence type="ECO:0000256" key="1">
    <source>
        <dbReference type="ARBA" id="ARBA00006738"/>
    </source>
</evidence>
<evidence type="ECO:0000313" key="4">
    <source>
        <dbReference type="Proteomes" id="UP001597115"/>
    </source>
</evidence>
<dbReference type="InterPro" id="IPR011856">
    <property type="entry name" value="tRNA_endonuc-like_dom_sf"/>
</dbReference>
<dbReference type="InterPro" id="IPR003509">
    <property type="entry name" value="UPF0102_YraN-like"/>
</dbReference>
<evidence type="ECO:0000256" key="2">
    <source>
        <dbReference type="HAMAP-Rule" id="MF_00048"/>
    </source>
</evidence>
<dbReference type="Pfam" id="PF02021">
    <property type="entry name" value="UPF0102"/>
    <property type="match status" value="1"/>
</dbReference>
<protein>
    <recommendedName>
        <fullName evidence="2">UPF0102 protein ACFSCW_04845</fullName>
    </recommendedName>
</protein>
<name>A0ABW4HZR0_9SPHN</name>
<dbReference type="HAMAP" id="MF_00048">
    <property type="entry name" value="UPF0102"/>
    <property type="match status" value="1"/>
</dbReference>
<dbReference type="InterPro" id="IPR011335">
    <property type="entry name" value="Restrct_endonuc-II-like"/>
</dbReference>
<dbReference type="Gene3D" id="3.40.1350.10">
    <property type="match status" value="1"/>
</dbReference>
<dbReference type="Proteomes" id="UP001597115">
    <property type="component" value="Unassembled WGS sequence"/>
</dbReference>
<gene>
    <name evidence="3" type="ORF">ACFSCW_04845</name>
</gene>
<evidence type="ECO:0000313" key="3">
    <source>
        <dbReference type="EMBL" id="MFD1611126.1"/>
    </source>
</evidence>
<reference evidence="4" key="1">
    <citation type="journal article" date="2019" name="Int. J. Syst. Evol. Microbiol.">
        <title>The Global Catalogue of Microorganisms (GCM) 10K type strain sequencing project: providing services to taxonomists for standard genome sequencing and annotation.</title>
        <authorList>
            <consortium name="The Broad Institute Genomics Platform"/>
            <consortium name="The Broad Institute Genome Sequencing Center for Infectious Disease"/>
            <person name="Wu L."/>
            <person name="Ma J."/>
        </authorList>
    </citation>
    <scope>NUCLEOTIDE SEQUENCE [LARGE SCALE GENOMIC DNA]</scope>
    <source>
        <strain evidence="4">CGMCC 1.16275</strain>
    </source>
</reference>
<organism evidence="3 4">
    <name type="scientific">Sphingomonas tabacisoli</name>
    <dbReference type="NCBI Taxonomy" id="2249466"/>
    <lineage>
        <taxon>Bacteria</taxon>
        <taxon>Pseudomonadati</taxon>
        <taxon>Pseudomonadota</taxon>
        <taxon>Alphaproteobacteria</taxon>
        <taxon>Sphingomonadales</taxon>
        <taxon>Sphingomonadaceae</taxon>
        <taxon>Sphingomonas</taxon>
    </lineage>
</organism>
<dbReference type="SUPFAM" id="SSF52980">
    <property type="entry name" value="Restriction endonuclease-like"/>
    <property type="match status" value="1"/>
</dbReference>
<proteinExistence type="inferred from homology"/>
<dbReference type="RefSeq" id="WP_380887447.1">
    <property type="nucleotide sequence ID" value="NZ_JBHUDY010000001.1"/>
</dbReference>
<dbReference type="PANTHER" id="PTHR34039:SF1">
    <property type="entry name" value="UPF0102 PROTEIN YRAN"/>
    <property type="match status" value="1"/>
</dbReference>
<accession>A0ABW4HZR0</accession>
<dbReference type="PANTHER" id="PTHR34039">
    <property type="entry name" value="UPF0102 PROTEIN YRAN"/>
    <property type="match status" value="1"/>
</dbReference>
<keyword evidence="4" id="KW-1185">Reference proteome</keyword>
<dbReference type="EMBL" id="JBHUDY010000001">
    <property type="protein sequence ID" value="MFD1611126.1"/>
    <property type="molecule type" value="Genomic_DNA"/>
</dbReference>